<dbReference type="Proteomes" id="UP000277580">
    <property type="component" value="Unassembled WGS sequence"/>
</dbReference>
<name>A0A3N4KF43_9PEZI</name>
<protein>
    <recommendedName>
        <fullName evidence="5">Ribosomal protein L10</fullName>
    </recommendedName>
</protein>
<dbReference type="OrthoDB" id="360689at2759"/>
<organism evidence="3 4">
    <name type="scientific">Morchella conica CCBAS932</name>
    <dbReference type="NCBI Taxonomy" id="1392247"/>
    <lineage>
        <taxon>Eukaryota</taxon>
        <taxon>Fungi</taxon>
        <taxon>Dikarya</taxon>
        <taxon>Ascomycota</taxon>
        <taxon>Pezizomycotina</taxon>
        <taxon>Pezizomycetes</taxon>
        <taxon>Pezizales</taxon>
        <taxon>Morchellaceae</taxon>
        <taxon>Morchella</taxon>
    </lineage>
</organism>
<dbReference type="InterPro" id="IPR043141">
    <property type="entry name" value="Ribosomal_uL10-like_sf"/>
</dbReference>
<dbReference type="AlphaFoldDB" id="A0A3N4KF43"/>
<dbReference type="FunCoup" id="A0A3N4KF43">
    <property type="interactions" value="130"/>
</dbReference>
<evidence type="ECO:0000256" key="2">
    <source>
        <dbReference type="SAM" id="MobiDB-lite"/>
    </source>
</evidence>
<dbReference type="Gene3D" id="3.30.70.1730">
    <property type="match status" value="1"/>
</dbReference>
<comment type="similarity">
    <text evidence="1">Belongs to the universal ribosomal protein uL10 family.</text>
</comment>
<evidence type="ECO:0000313" key="4">
    <source>
        <dbReference type="Proteomes" id="UP000277580"/>
    </source>
</evidence>
<feature type="region of interest" description="Disordered" evidence="2">
    <location>
        <begin position="35"/>
        <end position="54"/>
    </location>
</feature>
<dbReference type="SUPFAM" id="SSF160369">
    <property type="entry name" value="Ribosomal protein L10-like"/>
    <property type="match status" value="1"/>
</dbReference>
<evidence type="ECO:0000313" key="3">
    <source>
        <dbReference type="EMBL" id="RPB09154.1"/>
    </source>
</evidence>
<keyword evidence="4" id="KW-1185">Reference proteome</keyword>
<gene>
    <name evidence="3" type="ORF">P167DRAFT_608259</name>
</gene>
<accession>A0A3N4KF43</accession>
<reference evidence="3 4" key="1">
    <citation type="journal article" date="2018" name="Nat. Ecol. Evol.">
        <title>Pezizomycetes genomes reveal the molecular basis of ectomycorrhizal truffle lifestyle.</title>
        <authorList>
            <person name="Murat C."/>
            <person name="Payen T."/>
            <person name="Noel B."/>
            <person name="Kuo A."/>
            <person name="Morin E."/>
            <person name="Chen J."/>
            <person name="Kohler A."/>
            <person name="Krizsan K."/>
            <person name="Balestrini R."/>
            <person name="Da Silva C."/>
            <person name="Montanini B."/>
            <person name="Hainaut M."/>
            <person name="Levati E."/>
            <person name="Barry K.W."/>
            <person name="Belfiori B."/>
            <person name="Cichocki N."/>
            <person name="Clum A."/>
            <person name="Dockter R.B."/>
            <person name="Fauchery L."/>
            <person name="Guy J."/>
            <person name="Iotti M."/>
            <person name="Le Tacon F."/>
            <person name="Lindquist E.A."/>
            <person name="Lipzen A."/>
            <person name="Malagnac F."/>
            <person name="Mello A."/>
            <person name="Molinier V."/>
            <person name="Miyauchi S."/>
            <person name="Poulain J."/>
            <person name="Riccioni C."/>
            <person name="Rubini A."/>
            <person name="Sitrit Y."/>
            <person name="Splivallo R."/>
            <person name="Traeger S."/>
            <person name="Wang M."/>
            <person name="Zifcakova L."/>
            <person name="Wipf D."/>
            <person name="Zambonelli A."/>
            <person name="Paolocci F."/>
            <person name="Nowrousian M."/>
            <person name="Ottonello S."/>
            <person name="Baldrian P."/>
            <person name="Spatafora J.W."/>
            <person name="Henrissat B."/>
            <person name="Nagy L.G."/>
            <person name="Aury J.M."/>
            <person name="Wincker P."/>
            <person name="Grigoriev I.V."/>
            <person name="Bonfante P."/>
            <person name="Martin F.M."/>
        </authorList>
    </citation>
    <scope>NUCLEOTIDE SEQUENCE [LARGE SCALE GENOMIC DNA]</scope>
    <source>
        <strain evidence="3 4">CCBAS932</strain>
    </source>
</reference>
<proteinExistence type="inferred from homology"/>
<evidence type="ECO:0008006" key="5">
    <source>
        <dbReference type="Google" id="ProtNLM"/>
    </source>
</evidence>
<dbReference type="InterPro" id="IPR047865">
    <property type="entry name" value="Ribosomal_uL10_bac_type"/>
</dbReference>
<dbReference type="EMBL" id="ML119155">
    <property type="protein sequence ID" value="RPB09154.1"/>
    <property type="molecule type" value="Genomic_DNA"/>
</dbReference>
<evidence type="ECO:0000256" key="1">
    <source>
        <dbReference type="ARBA" id="ARBA00008889"/>
    </source>
</evidence>
<dbReference type="STRING" id="1392247.A0A3N4KF43"/>
<dbReference type="InParanoid" id="A0A3N4KF43"/>
<sequence length="299" mass="32308">MPPRLPLPALLRAPSTLLPRVRTYASIAHAPAAAPPIARRAATQPESHKAASTRKTQLHRTYLSLIRSSPLLIIFQHNNLRAVEWSALRRELKNALTKLDAASAPLTTINLVRPALFSSVLRVAEGFDKEHRFDNGLAGTSKEAYKSTLHLKETLDLHPLLTANVATLSMPVVAPAQLKLILELMFPEKRSKKGLDPLALSGLQKLVLLGARVDGHVAGGRIGEGRVLDGDQLRALSQLKSVEEMRGELAAILQSVGGGELVRSLGSVGLTLTRTVDGRRKMLEEGASDGKPVEETKAE</sequence>
<dbReference type="PANTHER" id="PTHR11560">
    <property type="entry name" value="39S RIBOSOMAL PROTEIN L10, MITOCHONDRIAL"/>
    <property type="match status" value="1"/>
</dbReference>